<organism evidence="1 2">
    <name type="scientific">Celeribacter marinus</name>
    <dbReference type="NCBI Taxonomy" id="1397108"/>
    <lineage>
        <taxon>Bacteria</taxon>
        <taxon>Pseudomonadati</taxon>
        <taxon>Pseudomonadota</taxon>
        <taxon>Alphaproteobacteria</taxon>
        <taxon>Rhodobacterales</taxon>
        <taxon>Roseobacteraceae</taxon>
        <taxon>Celeribacter</taxon>
    </lineage>
</organism>
<dbReference type="EMBL" id="CP012023">
    <property type="protein sequence ID" value="ALI56361.1"/>
    <property type="molecule type" value="Genomic_DNA"/>
</dbReference>
<sequence length="108" mass="11440">MPSILSVLLVGTLAAMPSVASAKCVSLTVHNTTLEDLTAVGVADYDNTNNAVGLTEWLGDGNWEAYDFCLDATRFIVVGVGGGKTFISDIYALDDGAIHLDISDRKNF</sequence>
<keyword evidence="2" id="KW-1185">Reference proteome</keyword>
<dbReference type="PATRIC" id="fig|1397108.4.peg.2469"/>
<evidence type="ECO:0000313" key="2">
    <source>
        <dbReference type="Proteomes" id="UP000064920"/>
    </source>
</evidence>
<dbReference type="KEGG" id="cmar:IMCC12053_2414"/>
<dbReference type="AlphaFoldDB" id="A0A0P0ABV6"/>
<reference evidence="1 2" key="1">
    <citation type="submission" date="2015-05" db="EMBL/GenBank/DDBJ databases">
        <authorList>
            <person name="Wang D.B."/>
            <person name="Wang M."/>
        </authorList>
    </citation>
    <scope>NUCLEOTIDE SEQUENCE [LARGE SCALE GENOMIC DNA]</scope>
    <source>
        <strain evidence="1 2">IMCC 12053</strain>
    </source>
</reference>
<protein>
    <submittedName>
        <fullName evidence="1">Uncharacterized protein</fullName>
    </submittedName>
</protein>
<proteinExistence type="predicted"/>
<dbReference type="RefSeq" id="WP_062219289.1">
    <property type="nucleotide sequence ID" value="NZ_CP012023.1"/>
</dbReference>
<accession>A0A0P0ABV6</accession>
<gene>
    <name evidence="1" type="ORF">IMCC12053_2414</name>
</gene>
<name>A0A0P0ABV6_9RHOB</name>
<dbReference type="Proteomes" id="UP000064920">
    <property type="component" value="Chromosome"/>
</dbReference>
<evidence type="ECO:0000313" key="1">
    <source>
        <dbReference type="EMBL" id="ALI56361.1"/>
    </source>
</evidence>